<keyword evidence="2" id="KW-0732">Signal</keyword>
<dbReference type="EMBL" id="KB822707">
    <property type="protein sequence ID" value="ETI21701.1"/>
    <property type="molecule type" value="Genomic_DNA"/>
</dbReference>
<protein>
    <recommendedName>
        <fullName evidence="3">SCP domain-containing protein</fullName>
    </recommendedName>
</protein>
<dbReference type="VEuPathDB" id="FungiDB:G647_08048"/>
<feature type="compositionally biased region" description="Low complexity" evidence="1">
    <location>
        <begin position="204"/>
        <end position="287"/>
    </location>
</feature>
<evidence type="ECO:0000256" key="2">
    <source>
        <dbReference type="SAM" id="SignalP"/>
    </source>
</evidence>
<name>V9D4V8_9EURO</name>
<dbReference type="Gene3D" id="3.40.33.10">
    <property type="entry name" value="CAP"/>
    <property type="match status" value="1"/>
</dbReference>
<evidence type="ECO:0000259" key="3">
    <source>
        <dbReference type="SMART" id="SM00198"/>
    </source>
</evidence>
<dbReference type="OrthoDB" id="337038at2759"/>
<feature type="compositionally biased region" description="Low complexity" evidence="1">
    <location>
        <begin position="108"/>
        <end position="135"/>
    </location>
</feature>
<organism evidence="4 5">
    <name type="scientific">Cladophialophora carrionii CBS 160.54</name>
    <dbReference type="NCBI Taxonomy" id="1279043"/>
    <lineage>
        <taxon>Eukaryota</taxon>
        <taxon>Fungi</taxon>
        <taxon>Dikarya</taxon>
        <taxon>Ascomycota</taxon>
        <taxon>Pezizomycotina</taxon>
        <taxon>Eurotiomycetes</taxon>
        <taxon>Chaetothyriomycetidae</taxon>
        <taxon>Chaetothyriales</taxon>
        <taxon>Herpotrichiellaceae</taxon>
        <taxon>Cladophialophora</taxon>
    </lineage>
</organism>
<dbReference type="PRINTS" id="PR00837">
    <property type="entry name" value="V5TPXLIKE"/>
</dbReference>
<dbReference type="InterPro" id="IPR035940">
    <property type="entry name" value="CAP_sf"/>
</dbReference>
<proteinExistence type="predicted"/>
<dbReference type="Proteomes" id="UP000030678">
    <property type="component" value="Unassembled WGS sequence"/>
</dbReference>
<sequence>MKFSSTTFILLAASGQALGSWNHWLRNVTVTETVTRAIQSCPCNGEEQNVTPLPRSEGVQHFRKPGPPFAPFGPPFSQRPGKPLSNTGPNNEPWANWFGPPTTKSPNPLSTSASSRLLSSSSSAGPFGGSASSRPNGYPAAPNSSTSLSSSISTTSSREGGSTIGGSTSSSPTISTSTSSSFGSSPATTVSPTSISNSLGPVGGTSATSTSTTLAASTTPGSSSASSVGGNTTSSSSPSRVSTSFITTSSSTPSTSSSTDSSPASTSSSLRNSSTIEGPASTTTLLTTTSGATAVTTSSSISTTTTASPVAVVTADVSSFSTTDAILEAHNIHRVNHTAANLTWSENLASIAADIAVTCIYAHNTTAGGGGYGQNIGAGYTPNRVPAMIGNSMYKTEMPNYPLPYGQDNVDVSNFNNWGHFSQIVWKDTREVGCATQYCPNGLANTGSGTSPYFTVCNYSPAGNIQGQYSQVGAPQGQPITEILPN</sequence>
<dbReference type="SUPFAM" id="SSF55797">
    <property type="entry name" value="PR-1-like"/>
    <property type="match status" value="1"/>
</dbReference>
<reference evidence="4 5" key="1">
    <citation type="submission" date="2013-03" db="EMBL/GenBank/DDBJ databases">
        <title>The Genome Sequence of Cladophialophora carrionii CBS 160.54.</title>
        <authorList>
            <consortium name="The Broad Institute Genomics Platform"/>
            <person name="Cuomo C."/>
            <person name="de Hoog S."/>
            <person name="Gorbushina A."/>
            <person name="Walker B."/>
            <person name="Young S.K."/>
            <person name="Zeng Q."/>
            <person name="Gargeya S."/>
            <person name="Fitzgerald M."/>
            <person name="Haas B."/>
            <person name="Abouelleil A."/>
            <person name="Allen A.W."/>
            <person name="Alvarado L."/>
            <person name="Arachchi H.M."/>
            <person name="Berlin A.M."/>
            <person name="Chapman S.B."/>
            <person name="Gainer-Dewar J."/>
            <person name="Goldberg J."/>
            <person name="Griggs A."/>
            <person name="Gujja S."/>
            <person name="Hansen M."/>
            <person name="Howarth C."/>
            <person name="Imamovic A."/>
            <person name="Ireland A."/>
            <person name="Larimer J."/>
            <person name="McCowan C."/>
            <person name="Murphy C."/>
            <person name="Pearson M."/>
            <person name="Poon T.W."/>
            <person name="Priest M."/>
            <person name="Roberts A."/>
            <person name="Saif S."/>
            <person name="Shea T."/>
            <person name="Sisk P."/>
            <person name="Sykes S."/>
            <person name="Wortman J."/>
            <person name="Nusbaum C."/>
            <person name="Birren B."/>
        </authorList>
    </citation>
    <scope>NUCLEOTIDE SEQUENCE [LARGE SCALE GENOMIC DNA]</scope>
    <source>
        <strain evidence="4 5">CBS 160.54</strain>
    </source>
</reference>
<dbReference type="SMART" id="SM00198">
    <property type="entry name" value="SCP"/>
    <property type="match status" value="1"/>
</dbReference>
<evidence type="ECO:0000313" key="5">
    <source>
        <dbReference type="Proteomes" id="UP000030678"/>
    </source>
</evidence>
<gene>
    <name evidence="4" type="ORF">G647_08048</name>
</gene>
<feature type="region of interest" description="Disordered" evidence="1">
    <location>
        <begin position="57"/>
        <end position="287"/>
    </location>
</feature>
<dbReference type="Pfam" id="PF00188">
    <property type="entry name" value="CAP"/>
    <property type="match status" value="1"/>
</dbReference>
<dbReference type="AlphaFoldDB" id="V9D4V8"/>
<accession>V9D4V8</accession>
<dbReference type="CDD" id="cd05380">
    <property type="entry name" value="CAP_euk"/>
    <property type="match status" value="1"/>
</dbReference>
<feature type="signal peptide" evidence="2">
    <location>
        <begin position="1"/>
        <end position="19"/>
    </location>
</feature>
<dbReference type="PANTHER" id="PTHR10334">
    <property type="entry name" value="CYSTEINE-RICH SECRETORY PROTEIN-RELATED"/>
    <property type="match status" value="1"/>
</dbReference>
<dbReference type="GO" id="GO:0005576">
    <property type="term" value="C:extracellular region"/>
    <property type="evidence" value="ECO:0007669"/>
    <property type="project" value="InterPro"/>
</dbReference>
<dbReference type="InterPro" id="IPR001283">
    <property type="entry name" value="CRISP-related"/>
</dbReference>
<dbReference type="HOGENOM" id="CLU_023999_0_0_1"/>
<feature type="domain" description="SCP" evidence="3">
    <location>
        <begin position="321"/>
        <end position="467"/>
    </location>
</feature>
<feature type="compositionally biased region" description="Low complexity" evidence="1">
    <location>
        <begin position="144"/>
        <end position="191"/>
    </location>
</feature>
<evidence type="ECO:0000313" key="4">
    <source>
        <dbReference type="EMBL" id="ETI21701.1"/>
    </source>
</evidence>
<dbReference type="RefSeq" id="XP_008730582.1">
    <property type="nucleotide sequence ID" value="XM_008732360.1"/>
</dbReference>
<feature type="compositionally biased region" description="Pro residues" evidence="1">
    <location>
        <begin position="65"/>
        <end position="74"/>
    </location>
</feature>
<dbReference type="InterPro" id="IPR018244">
    <property type="entry name" value="Allrgn_V5/Tpx1_CS"/>
</dbReference>
<dbReference type="InterPro" id="IPR014044">
    <property type="entry name" value="CAP_dom"/>
</dbReference>
<dbReference type="PROSITE" id="PS01009">
    <property type="entry name" value="CRISP_1"/>
    <property type="match status" value="1"/>
</dbReference>
<dbReference type="GeneID" id="19986541"/>
<feature type="chain" id="PRO_5004773303" description="SCP domain-containing protein" evidence="2">
    <location>
        <begin position="20"/>
        <end position="486"/>
    </location>
</feature>
<evidence type="ECO:0000256" key="1">
    <source>
        <dbReference type="SAM" id="MobiDB-lite"/>
    </source>
</evidence>